<dbReference type="Pfam" id="PF00892">
    <property type="entry name" value="EamA"/>
    <property type="match status" value="2"/>
</dbReference>
<keyword evidence="5 6" id="KW-0472">Membrane</keyword>
<evidence type="ECO:0000259" key="7">
    <source>
        <dbReference type="Pfam" id="PF00892"/>
    </source>
</evidence>
<feature type="transmembrane region" description="Helical" evidence="6">
    <location>
        <begin position="266"/>
        <end position="284"/>
    </location>
</feature>
<comment type="subcellular location">
    <subcellularLocation>
        <location evidence="1">Cell membrane</location>
        <topology evidence="1">Multi-pass membrane protein</topology>
    </subcellularLocation>
</comment>
<evidence type="ECO:0000256" key="4">
    <source>
        <dbReference type="ARBA" id="ARBA00022989"/>
    </source>
</evidence>
<evidence type="ECO:0000256" key="3">
    <source>
        <dbReference type="ARBA" id="ARBA00022692"/>
    </source>
</evidence>
<dbReference type="EMBL" id="CP011232">
    <property type="protein sequence ID" value="AKI96914.1"/>
    <property type="molecule type" value="Genomic_DNA"/>
</dbReference>
<evidence type="ECO:0000256" key="5">
    <source>
        <dbReference type="ARBA" id="ARBA00023136"/>
    </source>
</evidence>
<dbReference type="InterPro" id="IPR051258">
    <property type="entry name" value="Diverse_Substrate_Transporter"/>
</dbReference>
<protein>
    <submittedName>
        <fullName evidence="8">Multidrug transporter</fullName>
    </submittedName>
</protein>
<evidence type="ECO:0000256" key="6">
    <source>
        <dbReference type="SAM" id="Phobius"/>
    </source>
</evidence>
<sequence>MRTFRSRAVATVFLATTSVMWGISYLFTKVAVQSLPPMVLALLRFVLAILILFPLSMKEHKKLIFRFSTMMAGVFGVTLYFLFENYGLKYTSPSDASIIVSSAPILTLIFYDVLHRKFDFLEYAGTIVAFIGVALIIYGGKFTESSSIVGNLLAFGAAISWTGYTFFFDRANDSSLTANVEVMLWGILFILPFAVFEIFTTERINISLQAITGVLYLGIFASALGYFLWGKGIHMWGGKAATLWVYTIPIFTILGDVFVLHYKPGLHFILGATAVATGMFTVILRHTWTLRG</sequence>
<evidence type="ECO:0000256" key="1">
    <source>
        <dbReference type="ARBA" id="ARBA00004651"/>
    </source>
</evidence>
<dbReference type="KEGG" id="kpf:IX53_02720"/>
<reference evidence="8 9" key="1">
    <citation type="submission" date="2015-04" db="EMBL/GenBank/DDBJ databases">
        <title>Complete Genome Sequence of Kosmotoga pacifica SLHLJ1.</title>
        <authorList>
            <person name="Jiang L.J."/>
            <person name="Shao Z.Z."/>
            <person name="Jebbar M."/>
        </authorList>
    </citation>
    <scope>NUCLEOTIDE SEQUENCE [LARGE SCALE GENOMIC DNA]</scope>
    <source>
        <strain evidence="8 9">SLHLJ1</strain>
    </source>
</reference>
<evidence type="ECO:0000313" key="9">
    <source>
        <dbReference type="Proteomes" id="UP000035159"/>
    </source>
</evidence>
<dbReference type="SUPFAM" id="SSF103481">
    <property type="entry name" value="Multidrug resistance efflux transporter EmrE"/>
    <property type="match status" value="2"/>
</dbReference>
<keyword evidence="3 6" id="KW-0812">Transmembrane</keyword>
<proteinExistence type="predicted"/>
<feature type="transmembrane region" description="Helical" evidence="6">
    <location>
        <begin position="120"/>
        <end position="140"/>
    </location>
</feature>
<keyword evidence="2" id="KW-1003">Cell membrane</keyword>
<dbReference type="InterPro" id="IPR037185">
    <property type="entry name" value="EmrE-like"/>
</dbReference>
<dbReference type="OrthoDB" id="9805239at2"/>
<feature type="transmembrane region" description="Helical" evidence="6">
    <location>
        <begin position="146"/>
        <end position="168"/>
    </location>
</feature>
<gene>
    <name evidence="8" type="ORF">IX53_02720</name>
</gene>
<dbReference type="InterPro" id="IPR000620">
    <property type="entry name" value="EamA_dom"/>
</dbReference>
<dbReference type="Proteomes" id="UP000035159">
    <property type="component" value="Chromosome"/>
</dbReference>
<feature type="transmembrane region" description="Helical" evidence="6">
    <location>
        <begin position="38"/>
        <end position="56"/>
    </location>
</feature>
<feature type="domain" description="EamA" evidence="7">
    <location>
        <begin position="150"/>
        <end position="283"/>
    </location>
</feature>
<feature type="domain" description="EamA" evidence="7">
    <location>
        <begin position="12"/>
        <end position="137"/>
    </location>
</feature>
<feature type="transmembrane region" description="Helical" evidence="6">
    <location>
        <begin position="180"/>
        <end position="200"/>
    </location>
</feature>
<feature type="transmembrane region" description="Helical" evidence="6">
    <location>
        <begin position="63"/>
        <end position="83"/>
    </location>
</feature>
<dbReference type="PANTHER" id="PTHR42920">
    <property type="entry name" value="OS03G0707200 PROTEIN-RELATED"/>
    <property type="match status" value="1"/>
</dbReference>
<dbReference type="STRING" id="1330330.IX53_02720"/>
<keyword evidence="4 6" id="KW-1133">Transmembrane helix</keyword>
<dbReference type="GO" id="GO:0005886">
    <property type="term" value="C:plasma membrane"/>
    <property type="evidence" value="ECO:0007669"/>
    <property type="project" value="UniProtKB-SubCell"/>
</dbReference>
<dbReference type="PANTHER" id="PTHR42920:SF11">
    <property type="entry name" value="INNER MEMBRANE PROTEIN YTFF"/>
    <property type="match status" value="1"/>
</dbReference>
<dbReference type="RefSeq" id="WP_047754049.1">
    <property type="nucleotide sequence ID" value="NZ_CAJUHA010000019.1"/>
</dbReference>
<evidence type="ECO:0000313" key="8">
    <source>
        <dbReference type="EMBL" id="AKI96914.1"/>
    </source>
</evidence>
<accession>A0A0G2ZBG2</accession>
<keyword evidence="9" id="KW-1185">Reference proteome</keyword>
<organism evidence="8 9">
    <name type="scientific">Kosmotoga pacifica</name>
    <dbReference type="NCBI Taxonomy" id="1330330"/>
    <lineage>
        <taxon>Bacteria</taxon>
        <taxon>Thermotogati</taxon>
        <taxon>Thermotogota</taxon>
        <taxon>Thermotogae</taxon>
        <taxon>Kosmotogales</taxon>
        <taxon>Kosmotogaceae</taxon>
        <taxon>Kosmotoga</taxon>
    </lineage>
</organism>
<evidence type="ECO:0000256" key="2">
    <source>
        <dbReference type="ARBA" id="ARBA00022475"/>
    </source>
</evidence>
<dbReference type="AlphaFoldDB" id="A0A0G2ZBG2"/>
<name>A0A0G2ZBG2_9BACT</name>
<dbReference type="PATRIC" id="fig|1330330.3.peg.548"/>
<feature type="transmembrane region" description="Helical" evidence="6">
    <location>
        <begin position="241"/>
        <end position="260"/>
    </location>
</feature>
<feature type="transmembrane region" description="Helical" evidence="6">
    <location>
        <begin position="206"/>
        <end position="229"/>
    </location>
</feature>